<dbReference type="Pfam" id="PF08308">
    <property type="entry name" value="PEGA"/>
    <property type="match status" value="1"/>
</dbReference>
<gene>
    <name evidence="2" type="ORF">GCM10010841_22960</name>
</gene>
<evidence type="ECO:0000259" key="1">
    <source>
        <dbReference type="Pfam" id="PF08308"/>
    </source>
</evidence>
<keyword evidence="3" id="KW-1185">Reference proteome</keyword>
<name>A0ABQ2GUB4_9DEIO</name>
<dbReference type="Proteomes" id="UP000661918">
    <property type="component" value="Unassembled WGS sequence"/>
</dbReference>
<dbReference type="PANTHER" id="PTHR36194">
    <property type="entry name" value="S-LAYER-LIKE PROTEIN"/>
    <property type="match status" value="1"/>
</dbReference>
<organism evidence="2 3">
    <name type="scientific">Deinococcus aerophilus</name>
    <dbReference type="NCBI Taxonomy" id="522488"/>
    <lineage>
        <taxon>Bacteria</taxon>
        <taxon>Thermotogati</taxon>
        <taxon>Deinococcota</taxon>
        <taxon>Deinococci</taxon>
        <taxon>Deinococcales</taxon>
        <taxon>Deinococcaceae</taxon>
        <taxon>Deinococcus</taxon>
    </lineage>
</organism>
<sequence length="315" mass="32338">MLRQRLLYPEAMKTLLPVMLLSGLLVGCVPAPLRSQPGSQLVLETQLTPPPLTVATGEGGMYRSPGPAALRVRSDRAASVTAVVVPQGGRARVVPGGTVQAGVVTSVPLPASQGFTQVFTVASVRPLDLTAAEGARSLDAVARVVETAAATLPAGGYTVTTTVYRVTGLGTLQVSASVPGAAVRVNGRLAGTTPLTVPDVPEGPVTVEVSRAGFMTVSQRFNVQADTVAGISAVLRPITGSLKVDSDVPARVLIGGQDAGLTPLEVRVRPGTVNVNVVPLAEGLRTETLLVRVRVSKQTVVACQVTGGEFLCSVD</sequence>
<evidence type="ECO:0000313" key="3">
    <source>
        <dbReference type="Proteomes" id="UP000661918"/>
    </source>
</evidence>
<protein>
    <recommendedName>
        <fullName evidence="1">PEGA domain-containing protein</fullName>
    </recommendedName>
</protein>
<dbReference type="InterPro" id="IPR013229">
    <property type="entry name" value="PEGA"/>
</dbReference>
<dbReference type="PROSITE" id="PS51257">
    <property type="entry name" value="PROKAR_LIPOPROTEIN"/>
    <property type="match status" value="1"/>
</dbReference>
<dbReference type="EMBL" id="BMOM01000019">
    <property type="protein sequence ID" value="GGM13724.1"/>
    <property type="molecule type" value="Genomic_DNA"/>
</dbReference>
<comment type="caution">
    <text evidence="2">The sequence shown here is derived from an EMBL/GenBank/DDBJ whole genome shotgun (WGS) entry which is preliminary data.</text>
</comment>
<feature type="domain" description="PEGA" evidence="1">
    <location>
        <begin position="170"/>
        <end position="237"/>
    </location>
</feature>
<accession>A0ABQ2GUB4</accession>
<evidence type="ECO:0000313" key="2">
    <source>
        <dbReference type="EMBL" id="GGM13724.1"/>
    </source>
</evidence>
<dbReference type="PANTHER" id="PTHR36194:SF1">
    <property type="entry name" value="S-LAYER-LIKE PROTEIN"/>
    <property type="match status" value="1"/>
</dbReference>
<proteinExistence type="predicted"/>
<reference evidence="3" key="1">
    <citation type="journal article" date="2019" name="Int. J. Syst. Evol. Microbiol.">
        <title>The Global Catalogue of Microorganisms (GCM) 10K type strain sequencing project: providing services to taxonomists for standard genome sequencing and annotation.</title>
        <authorList>
            <consortium name="The Broad Institute Genomics Platform"/>
            <consortium name="The Broad Institute Genome Sequencing Center for Infectious Disease"/>
            <person name="Wu L."/>
            <person name="Ma J."/>
        </authorList>
    </citation>
    <scope>NUCLEOTIDE SEQUENCE [LARGE SCALE GENOMIC DNA]</scope>
    <source>
        <strain evidence="3">JCM 15443</strain>
    </source>
</reference>